<sequence>MDALNKIYLPPKDRAGIPPKSGWSHLEQQVGVTFPRDFKEITEAYGSGAFSSFLFLINPFEEYEGYDYLSDITRITDADAELSKQTFFTQSPYPNKSGLFPLAATDNGDTIYFKPSQDIDCYDLYLYDSRRGNNEVYNMTLADFIGEWASGQLKSKILEAPDNTDFQQ</sequence>
<evidence type="ECO:0000313" key="2">
    <source>
        <dbReference type="Proteomes" id="UP000073601"/>
    </source>
</evidence>
<dbReference type="OrthoDB" id="5572373at2"/>
<proteinExistence type="predicted"/>
<name>A0A128FJ45_9GAMM</name>
<dbReference type="SUPFAM" id="SSF160631">
    <property type="entry name" value="SMI1/KNR4-like"/>
    <property type="match status" value="1"/>
</dbReference>
<dbReference type="InterPro" id="IPR037883">
    <property type="entry name" value="Knr4/Smi1-like_sf"/>
</dbReference>
<evidence type="ECO:0000313" key="1">
    <source>
        <dbReference type="EMBL" id="CZF86827.1"/>
    </source>
</evidence>
<protein>
    <recommendedName>
        <fullName evidence="3">SMI1 / KNR4 family protein</fullName>
    </recommendedName>
</protein>
<dbReference type="EMBL" id="FIZY01000086">
    <property type="protein sequence ID" value="CZF86827.1"/>
    <property type="molecule type" value="Genomic_DNA"/>
</dbReference>
<dbReference type="Pfam" id="PF14568">
    <property type="entry name" value="SUKH_6"/>
    <property type="match status" value="1"/>
</dbReference>
<accession>A0A128FJ45</accession>
<evidence type="ECO:0008006" key="3">
    <source>
        <dbReference type="Google" id="ProtNLM"/>
    </source>
</evidence>
<dbReference type="Gene3D" id="3.40.1580.10">
    <property type="entry name" value="SMI1/KNR4-like"/>
    <property type="match status" value="1"/>
</dbReference>
<gene>
    <name evidence="1" type="ORF">GMA8713_04866</name>
</gene>
<keyword evidence="2" id="KW-1185">Reference proteome</keyword>
<dbReference type="AlphaFoldDB" id="A0A128FJ45"/>
<dbReference type="Proteomes" id="UP000073601">
    <property type="component" value="Unassembled WGS sequence"/>
</dbReference>
<reference evidence="2" key="1">
    <citation type="submission" date="2016-02" db="EMBL/GenBank/DDBJ databases">
        <authorList>
            <person name="Rodrigo-Torres Lidia"/>
            <person name="Arahal R.David."/>
        </authorList>
    </citation>
    <scope>NUCLEOTIDE SEQUENCE [LARGE SCALE GENOMIC DNA]</scope>
    <source>
        <strain evidence="2">CECT 8713</strain>
    </source>
</reference>
<organism evidence="1 2">
    <name type="scientific">Grimontia marina</name>
    <dbReference type="NCBI Taxonomy" id="646534"/>
    <lineage>
        <taxon>Bacteria</taxon>
        <taxon>Pseudomonadati</taxon>
        <taxon>Pseudomonadota</taxon>
        <taxon>Gammaproteobacteria</taxon>
        <taxon>Vibrionales</taxon>
        <taxon>Vibrionaceae</taxon>
        <taxon>Grimontia</taxon>
    </lineage>
</organism>